<feature type="region of interest" description="Disordered" evidence="1">
    <location>
        <begin position="48"/>
        <end position="71"/>
    </location>
</feature>
<comment type="caution">
    <text evidence="2">The sequence shown here is derived from an EMBL/GenBank/DDBJ whole genome shotgun (WGS) entry which is preliminary data.</text>
</comment>
<reference evidence="2 3" key="1">
    <citation type="journal article" date="2019" name="Commun. Biol.">
        <title>The bagworm genome reveals a unique fibroin gene that provides high tensile strength.</title>
        <authorList>
            <person name="Kono N."/>
            <person name="Nakamura H."/>
            <person name="Ohtoshi R."/>
            <person name="Tomita M."/>
            <person name="Numata K."/>
            <person name="Arakawa K."/>
        </authorList>
    </citation>
    <scope>NUCLEOTIDE SEQUENCE [LARGE SCALE GENOMIC DNA]</scope>
</reference>
<gene>
    <name evidence="2" type="ORF">EVAR_55391_1</name>
</gene>
<dbReference type="AlphaFoldDB" id="A0A4C1YTK5"/>
<evidence type="ECO:0000313" key="3">
    <source>
        <dbReference type="Proteomes" id="UP000299102"/>
    </source>
</evidence>
<dbReference type="Proteomes" id="UP000299102">
    <property type="component" value="Unassembled WGS sequence"/>
</dbReference>
<evidence type="ECO:0000256" key="1">
    <source>
        <dbReference type="SAM" id="MobiDB-lite"/>
    </source>
</evidence>
<dbReference type="EMBL" id="BGZK01001344">
    <property type="protein sequence ID" value="GBP77727.1"/>
    <property type="molecule type" value="Genomic_DNA"/>
</dbReference>
<accession>A0A4C1YTK5</accession>
<name>A0A4C1YTK5_EUMVA</name>
<evidence type="ECO:0000313" key="2">
    <source>
        <dbReference type="EMBL" id="GBP77727.1"/>
    </source>
</evidence>
<sequence length="241" mass="27225">MNFVTGAIEAWNRSPSPTSRIPLARLKQRDERRNVLVKLLDGEFRQSKLVSGKPRQRSPRPSGAGARGRGLRASNQYECEQFFYTFGGVSISQFSRSVRTRERCARRVAVTVAARRPPAPPRPAHYPFSRILRSPRVPPAASAILANFLCSKENYLYGRRLNTSPCRDGQQIRLDGAVVSRKLFYRTCPPALRPDRYLTGLNLPRQREWPLRPLEGSEVAVVATELDHCTRAALRGRGSWV</sequence>
<protein>
    <submittedName>
        <fullName evidence="2">Uncharacterized protein</fullName>
    </submittedName>
</protein>
<keyword evidence="3" id="KW-1185">Reference proteome</keyword>
<organism evidence="2 3">
    <name type="scientific">Eumeta variegata</name>
    <name type="common">Bagworm moth</name>
    <name type="synonym">Eumeta japonica</name>
    <dbReference type="NCBI Taxonomy" id="151549"/>
    <lineage>
        <taxon>Eukaryota</taxon>
        <taxon>Metazoa</taxon>
        <taxon>Ecdysozoa</taxon>
        <taxon>Arthropoda</taxon>
        <taxon>Hexapoda</taxon>
        <taxon>Insecta</taxon>
        <taxon>Pterygota</taxon>
        <taxon>Neoptera</taxon>
        <taxon>Endopterygota</taxon>
        <taxon>Lepidoptera</taxon>
        <taxon>Glossata</taxon>
        <taxon>Ditrysia</taxon>
        <taxon>Tineoidea</taxon>
        <taxon>Psychidae</taxon>
        <taxon>Oiketicinae</taxon>
        <taxon>Eumeta</taxon>
    </lineage>
</organism>
<proteinExistence type="predicted"/>